<evidence type="ECO:0000313" key="3">
    <source>
        <dbReference type="EMBL" id="GAA49310.1"/>
    </source>
</evidence>
<dbReference type="EMBL" id="DF142949">
    <property type="protein sequence ID" value="GAA49310.1"/>
    <property type="molecule type" value="Genomic_DNA"/>
</dbReference>
<evidence type="ECO:0000256" key="1">
    <source>
        <dbReference type="SAM" id="MobiDB-lite"/>
    </source>
</evidence>
<proteinExistence type="predicted"/>
<keyword evidence="2" id="KW-0812">Transmembrane</keyword>
<keyword evidence="2" id="KW-0472">Membrane</keyword>
<feature type="non-terminal residue" evidence="3">
    <location>
        <position position="641"/>
    </location>
</feature>
<dbReference type="AlphaFoldDB" id="G7Y8M5"/>
<evidence type="ECO:0000313" key="4">
    <source>
        <dbReference type="Proteomes" id="UP000008909"/>
    </source>
</evidence>
<reference evidence="3" key="1">
    <citation type="journal article" date="2011" name="Genome Biol.">
        <title>The draft genome of the carcinogenic human liver fluke Clonorchis sinensis.</title>
        <authorList>
            <person name="Wang X."/>
            <person name="Chen W."/>
            <person name="Huang Y."/>
            <person name="Sun J."/>
            <person name="Men J."/>
            <person name="Liu H."/>
            <person name="Luo F."/>
            <person name="Guo L."/>
            <person name="Lv X."/>
            <person name="Deng C."/>
            <person name="Zhou C."/>
            <person name="Fan Y."/>
            <person name="Li X."/>
            <person name="Huang L."/>
            <person name="Hu Y."/>
            <person name="Liang C."/>
            <person name="Hu X."/>
            <person name="Xu J."/>
            <person name="Yu X."/>
        </authorList>
    </citation>
    <scope>NUCLEOTIDE SEQUENCE [LARGE SCALE GENOMIC DNA]</scope>
    <source>
        <strain evidence="3">Henan</strain>
    </source>
</reference>
<feature type="region of interest" description="Disordered" evidence="1">
    <location>
        <begin position="421"/>
        <end position="444"/>
    </location>
</feature>
<keyword evidence="4" id="KW-1185">Reference proteome</keyword>
<accession>G7Y8M5</accession>
<feature type="transmembrane region" description="Helical" evidence="2">
    <location>
        <begin position="20"/>
        <end position="41"/>
    </location>
</feature>
<gene>
    <name evidence="3" type="ORF">CLF_102840</name>
</gene>
<organism evidence="3 4">
    <name type="scientific">Clonorchis sinensis</name>
    <name type="common">Chinese liver fluke</name>
    <dbReference type="NCBI Taxonomy" id="79923"/>
    <lineage>
        <taxon>Eukaryota</taxon>
        <taxon>Metazoa</taxon>
        <taxon>Spiralia</taxon>
        <taxon>Lophotrochozoa</taxon>
        <taxon>Platyhelminthes</taxon>
        <taxon>Trematoda</taxon>
        <taxon>Digenea</taxon>
        <taxon>Opisthorchiida</taxon>
        <taxon>Opisthorchiata</taxon>
        <taxon>Opisthorchiidae</taxon>
        <taxon>Clonorchis</taxon>
    </lineage>
</organism>
<dbReference type="Proteomes" id="UP000008909">
    <property type="component" value="Unassembled WGS sequence"/>
</dbReference>
<reference key="2">
    <citation type="submission" date="2011-10" db="EMBL/GenBank/DDBJ databases">
        <title>The genome and transcriptome sequence of Clonorchis sinensis provide insights into the carcinogenic liver fluke.</title>
        <authorList>
            <person name="Wang X."/>
            <person name="Huang Y."/>
            <person name="Chen W."/>
            <person name="Liu H."/>
            <person name="Guo L."/>
            <person name="Chen Y."/>
            <person name="Luo F."/>
            <person name="Zhou W."/>
            <person name="Sun J."/>
            <person name="Mao Q."/>
            <person name="Liang P."/>
            <person name="Zhou C."/>
            <person name="Tian Y."/>
            <person name="Men J."/>
            <person name="Lv X."/>
            <person name="Huang L."/>
            <person name="Zhou J."/>
            <person name="Hu Y."/>
            <person name="Li R."/>
            <person name="Zhang F."/>
            <person name="Lei H."/>
            <person name="Li X."/>
            <person name="Hu X."/>
            <person name="Liang C."/>
            <person name="Xu J."/>
            <person name="Wu Z."/>
            <person name="Yu X."/>
        </authorList>
    </citation>
    <scope>NUCLEOTIDE SEQUENCE</scope>
    <source>
        <strain>Henan</strain>
    </source>
</reference>
<name>G7Y8M5_CLOSI</name>
<evidence type="ECO:0000256" key="2">
    <source>
        <dbReference type="SAM" id="Phobius"/>
    </source>
</evidence>
<keyword evidence="2" id="KW-1133">Transmembrane helix</keyword>
<protein>
    <submittedName>
        <fullName evidence="3">Uncharacterized protein</fullName>
    </submittedName>
</protein>
<sequence>MCRSANLVKEHPKREMQLGFIWVSRSRGILYVVTITLYLVLVQKTTAVGDGKLSHTMWKSECQISKAQSVVVGQVVIDLSTEFENQLAKLGDQFIGHLTTNYQYFDTISVTEHRNDYHLEQFFLSKGTVQLLIRNFIDISSASHTIRKYLRVITFCRQPTEHRRIVQMINLNSYRSTRSTWEYMSNTFVPNEYEIVRVAELFWICRTKLKLNVTGDSCEVHEKFTRTLYRVMKNTNNARFAEACVSGSSMFKVLFAKLLTVSYRSSMGNGPSALVPDTDPCVDGLLELLTVEVAENVMVNRTFGTRVTAGIARAEMRRYYGRLIFARTQACVGVVVPMCVCDNVNGVQCDDHWSLMSEDFAPKAYRVDCFKMKVVKASIASQFSRNRDFNCMTRVLCITTTRGYILGRYARIFKCETSIPNSDSNKTHKHSRLDAKPHENVKRRTPKMRNAMTAKSTESGTGCFSGTRDSAGFQAPTIPDQSGKTTLFSVVKLFLEGEDNVLCVFRFDKVHAVRHLNTGVLKPLFPHEWRNEIRKSSSGFHCGPSDMLTASKYRTFPNPIITSNAITTIESACQLRSIHYLLEDLARQPFLRFSNLQMIEVISSWLEQESHLDVNSQATQTDRRIHGSDIATQLVTCLNLP</sequence>
<feature type="compositionally biased region" description="Basic and acidic residues" evidence="1">
    <location>
        <begin position="432"/>
        <end position="442"/>
    </location>
</feature>